<proteinExistence type="predicted"/>
<evidence type="ECO:0000313" key="2">
    <source>
        <dbReference type="EMBL" id="SFC78395.1"/>
    </source>
</evidence>
<organism evidence="2 3">
    <name type="scientific">Streptomyces aidingensis</name>
    <dbReference type="NCBI Taxonomy" id="910347"/>
    <lineage>
        <taxon>Bacteria</taxon>
        <taxon>Bacillati</taxon>
        <taxon>Actinomycetota</taxon>
        <taxon>Actinomycetes</taxon>
        <taxon>Kitasatosporales</taxon>
        <taxon>Streptomycetaceae</taxon>
        <taxon>Streptomyces</taxon>
    </lineage>
</organism>
<dbReference type="InterPro" id="IPR057170">
    <property type="entry name" value="DUF7848"/>
</dbReference>
<evidence type="ECO:0000259" key="1">
    <source>
        <dbReference type="Pfam" id="PF25232"/>
    </source>
</evidence>
<keyword evidence="3" id="KW-1185">Reference proteome</keyword>
<name>A0A1I1LZI6_9ACTN</name>
<protein>
    <recommendedName>
        <fullName evidence="1">DUF7848 domain-containing protein</fullName>
    </recommendedName>
</protein>
<dbReference type="EMBL" id="FOLM01000006">
    <property type="protein sequence ID" value="SFC78395.1"/>
    <property type="molecule type" value="Genomic_DNA"/>
</dbReference>
<gene>
    <name evidence="2" type="ORF">SAMN05421773_10627</name>
</gene>
<reference evidence="2 3" key="1">
    <citation type="submission" date="2016-10" db="EMBL/GenBank/DDBJ databases">
        <authorList>
            <person name="de Groot N.N."/>
        </authorList>
    </citation>
    <scope>NUCLEOTIDE SEQUENCE [LARGE SCALE GENOMIC DNA]</scope>
    <source>
        <strain evidence="2 3">CGMCC 4.5739</strain>
    </source>
</reference>
<sequence>MTVGATRTFRFTNVRMAVDAEPDSEGMLYALECCVCGKRSPLAESPGPAEEWAPRHFAANPEHHTYRALESTPMKITFESAADQLQAVP</sequence>
<dbReference type="AlphaFoldDB" id="A0A1I1LZI6"/>
<evidence type="ECO:0000313" key="3">
    <source>
        <dbReference type="Proteomes" id="UP000199207"/>
    </source>
</evidence>
<dbReference type="Proteomes" id="UP000199207">
    <property type="component" value="Unassembled WGS sequence"/>
</dbReference>
<accession>A0A1I1LZI6</accession>
<feature type="domain" description="DUF7848" evidence="1">
    <location>
        <begin position="5"/>
        <end position="77"/>
    </location>
</feature>
<dbReference type="Pfam" id="PF25232">
    <property type="entry name" value="DUF7848"/>
    <property type="match status" value="1"/>
</dbReference>